<evidence type="ECO:0000259" key="7">
    <source>
        <dbReference type="Pfam" id="PF00296"/>
    </source>
</evidence>
<dbReference type="InterPro" id="IPR011251">
    <property type="entry name" value="Luciferase-like_dom"/>
</dbReference>
<evidence type="ECO:0000256" key="4">
    <source>
        <dbReference type="ARBA" id="ARBA00023033"/>
    </source>
</evidence>
<feature type="binding site" evidence="6">
    <location>
        <position position="155"/>
    </location>
    <ligand>
        <name>FMN</name>
        <dbReference type="ChEBI" id="CHEBI:58210"/>
    </ligand>
</feature>
<dbReference type="EMBL" id="SACN01000001">
    <property type="protein sequence ID" value="RVT93045.1"/>
    <property type="molecule type" value="Genomic_DNA"/>
</dbReference>
<gene>
    <name evidence="8" type="ORF">EOD43_03865</name>
</gene>
<keyword evidence="9" id="KW-1185">Reference proteome</keyword>
<feature type="binding site" evidence="6">
    <location>
        <position position="101"/>
    </location>
    <ligand>
        <name>FMN</name>
        <dbReference type="ChEBI" id="CHEBI:58210"/>
    </ligand>
</feature>
<dbReference type="GO" id="GO:0004497">
    <property type="term" value="F:monooxygenase activity"/>
    <property type="evidence" value="ECO:0007669"/>
    <property type="project" value="UniProtKB-KW"/>
</dbReference>
<feature type="binding site" evidence="6">
    <location>
        <position position="58"/>
    </location>
    <ligand>
        <name>FMN</name>
        <dbReference type="ChEBI" id="CHEBI:58210"/>
    </ligand>
</feature>
<dbReference type="GO" id="GO:0016705">
    <property type="term" value="F:oxidoreductase activity, acting on paired donors, with incorporation or reduction of molecular oxygen"/>
    <property type="evidence" value="ECO:0007669"/>
    <property type="project" value="InterPro"/>
</dbReference>
<dbReference type="PANTHER" id="PTHR30011">
    <property type="entry name" value="ALKANESULFONATE MONOOXYGENASE-RELATED"/>
    <property type="match status" value="1"/>
</dbReference>
<reference evidence="8 9" key="1">
    <citation type="submission" date="2019-01" db="EMBL/GenBank/DDBJ databases">
        <authorList>
            <person name="Chen W.-M."/>
        </authorList>
    </citation>
    <scope>NUCLEOTIDE SEQUENCE [LARGE SCALE GENOMIC DNA]</scope>
    <source>
        <strain evidence="8 9">CCP-7</strain>
    </source>
</reference>
<dbReference type="InterPro" id="IPR036661">
    <property type="entry name" value="Luciferase-like_sf"/>
</dbReference>
<dbReference type="Gene3D" id="3.20.20.30">
    <property type="entry name" value="Luciferase-like domain"/>
    <property type="match status" value="1"/>
</dbReference>
<protein>
    <submittedName>
        <fullName evidence="8">LLM class flavin-dependent oxidoreductase</fullName>
    </submittedName>
</protein>
<dbReference type="PIRSF" id="PIRSF000337">
    <property type="entry name" value="NTA_MOA"/>
    <property type="match status" value="1"/>
</dbReference>
<keyword evidence="1 6" id="KW-0285">Flavoprotein</keyword>
<feature type="binding site" evidence="6">
    <location>
        <position position="226"/>
    </location>
    <ligand>
        <name>FMN</name>
        <dbReference type="ChEBI" id="CHEBI:58210"/>
    </ligand>
</feature>
<dbReference type="OrthoDB" id="9779442at2"/>
<evidence type="ECO:0000256" key="1">
    <source>
        <dbReference type="ARBA" id="ARBA00022630"/>
    </source>
</evidence>
<sequence length="443" mass="49096">MTKRQMRLSGFCQGNGSYHQAGWRHPDARPEHGSSYDLWVETAKKMEAAKFDMMFVADIISPPDAEQPDIFPFNSAADRLEPMTWLAGLAAHTKHLGLAGTIATSYRPPYDVARELASLDLISGGRAAWNIVTGIAPEDATQYADQVFPPQADRYEKGEEFVDVVLKLWASVEPGAFRRDKQSGTYTDAEKVHLIRHAGRFFNVRGPLGIEPSPQRRPVLAQAGQSEEGRRLAARVGEIIFTAQSDFTAAKAYYDDIRSRASALGRNPDHVKILPGCMVITGESRAEADEKWAQLNELIDLRPARTRLQMALKFVDLSDLPLDAPFPEMPPEAVISRGMNHVEAARREGLSLREVLIRSSASNAHLVVRGTAADVVDQMEHWFTGGACDGFNLMPAVMPTSLDDFIAAVLPELRRRELFRTEYEGTTLRANLGLPADPIPLRH</sequence>
<comment type="similarity">
    <text evidence="5">Belongs to the NtaA/SnaA/DszA monooxygenase family.</text>
</comment>
<proteinExistence type="inferred from homology"/>
<dbReference type="RefSeq" id="WP_127741264.1">
    <property type="nucleotide sequence ID" value="NZ_SACN01000001.1"/>
</dbReference>
<dbReference type="PANTHER" id="PTHR30011:SF16">
    <property type="entry name" value="C2H2 FINGER DOMAIN TRANSCRIPTION FACTOR (EUROFUNG)-RELATED"/>
    <property type="match status" value="1"/>
</dbReference>
<dbReference type="NCBIfam" id="TIGR03860">
    <property type="entry name" value="FMN_nitrolo"/>
    <property type="match status" value="1"/>
</dbReference>
<dbReference type="SUPFAM" id="SSF51679">
    <property type="entry name" value="Bacterial luciferase-like"/>
    <property type="match status" value="1"/>
</dbReference>
<dbReference type="Proteomes" id="UP000282971">
    <property type="component" value="Unassembled WGS sequence"/>
</dbReference>
<keyword evidence="2 6" id="KW-0288">FMN</keyword>
<keyword evidence="3" id="KW-0560">Oxidoreductase</keyword>
<evidence type="ECO:0000313" key="9">
    <source>
        <dbReference type="Proteomes" id="UP000282971"/>
    </source>
</evidence>
<dbReference type="InterPro" id="IPR016215">
    <property type="entry name" value="NTA_MOA"/>
</dbReference>
<dbReference type="AlphaFoldDB" id="A0A437M662"/>
<feature type="domain" description="Luciferase-like" evidence="7">
    <location>
        <begin position="27"/>
        <end position="331"/>
    </location>
</feature>
<organism evidence="8 9">
    <name type="scientific">Sphingomonas crocodyli</name>
    <dbReference type="NCBI Taxonomy" id="1979270"/>
    <lineage>
        <taxon>Bacteria</taxon>
        <taxon>Pseudomonadati</taxon>
        <taxon>Pseudomonadota</taxon>
        <taxon>Alphaproteobacteria</taxon>
        <taxon>Sphingomonadales</taxon>
        <taxon>Sphingomonadaceae</taxon>
        <taxon>Sphingomonas</taxon>
    </lineage>
</organism>
<keyword evidence="4" id="KW-0503">Monooxygenase</keyword>
<dbReference type="Pfam" id="PF00296">
    <property type="entry name" value="Bac_luciferase"/>
    <property type="match status" value="1"/>
</dbReference>
<evidence type="ECO:0000313" key="8">
    <source>
        <dbReference type="EMBL" id="RVT93045.1"/>
    </source>
</evidence>
<dbReference type="InterPro" id="IPR051260">
    <property type="entry name" value="Diverse_substr_monoxygenases"/>
</dbReference>
<evidence type="ECO:0000256" key="2">
    <source>
        <dbReference type="ARBA" id="ARBA00022643"/>
    </source>
</evidence>
<name>A0A437M662_9SPHN</name>
<evidence type="ECO:0000256" key="5">
    <source>
        <dbReference type="ARBA" id="ARBA00033748"/>
    </source>
</evidence>
<evidence type="ECO:0000256" key="3">
    <source>
        <dbReference type="ARBA" id="ARBA00023002"/>
    </source>
</evidence>
<comment type="caution">
    <text evidence="8">The sequence shown here is derived from an EMBL/GenBank/DDBJ whole genome shotgun (WGS) entry which is preliminary data.</text>
</comment>
<dbReference type="CDD" id="cd01095">
    <property type="entry name" value="Nitrilotriacetate_monoxgenase"/>
    <property type="match status" value="1"/>
</dbReference>
<evidence type="ECO:0000256" key="6">
    <source>
        <dbReference type="PIRSR" id="PIRSR000337-1"/>
    </source>
</evidence>
<accession>A0A437M662</accession>